<evidence type="ECO:0000313" key="3">
    <source>
        <dbReference type="EMBL" id="GGK50101.1"/>
    </source>
</evidence>
<keyword evidence="1" id="KW-0812">Transmembrane</keyword>
<keyword evidence="4" id="KW-1185">Reference proteome</keyword>
<dbReference type="Pfam" id="PF07885">
    <property type="entry name" value="Ion_trans_2"/>
    <property type="match status" value="1"/>
</dbReference>
<evidence type="ECO:0000259" key="2">
    <source>
        <dbReference type="Pfam" id="PF07885"/>
    </source>
</evidence>
<feature type="transmembrane region" description="Helical" evidence="1">
    <location>
        <begin position="6"/>
        <end position="23"/>
    </location>
</feature>
<feature type="transmembrane region" description="Helical" evidence="1">
    <location>
        <begin position="44"/>
        <end position="66"/>
    </location>
</feature>
<feature type="transmembrane region" description="Helical" evidence="1">
    <location>
        <begin position="116"/>
        <end position="134"/>
    </location>
</feature>
<evidence type="ECO:0000256" key="1">
    <source>
        <dbReference type="SAM" id="Phobius"/>
    </source>
</evidence>
<feature type="domain" description="Potassium channel" evidence="2">
    <location>
        <begin position="66"/>
        <end position="130"/>
    </location>
</feature>
<dbReference type="SUPFAM" id="SSF81324">
    <property type="entry name" value="Voltage-gated potassium channels"/>
    <property type="match status" value="1"/>
</dbReference>
<keyword evidence="1" id="KW-1133">Transmembrane helix</keyword>
<feature type="transmembrane region" description="Helical" evidence="1">
    <location>
        <begin position="86"/>
        <end position="104"/>
    </location>
</feature>
<dbReference type="RefSeq" id="WP_188915164.1">
    <property type="nucleotide sequence ID" value="NZ_BMMF01000014.1"/>
</dbReference>
<accession>A0A917QGW0</accession>
<dbReference type="Gene3D" id="1.10.287.70">
    <property type="match status" value="1"/>
</dbReference>
<comment type="caution">
    <text evidence="3">The sequence shown here is derived from an EMBL/GenBank/DDBJ whole genome shotgun (WGS) entry which is preliminary data.</text>
</comment>
<reference evidence="3 4" key="1">
    <citation type="journal article" date="2014" name="Int. J. Syst. Evol. Microbiol.">
        <title>Complete genome sequence of Corynebacterium casei LMG S-19264T (=DSM 44701T), isolated from a smear-ripened cheese.</title>
        <authorList>
            <consortium name="US DOE Joint Genome Institute (JGI-PGF)"/>
            <person name="Walter F."/>
            <person name="Albersmeier A."/>
            <person name="Kalinowski J."/>
            <person name="Ruckert C."/>
        </authorList>
    </citation>
    <scope>NUCLEOTIDE SEQUENCE [LARGE SCALE GENOMIC DNA]</scope>
    <source>
        <strain evidence="3 4">CGMCC 1.9161</strain>
    </source>
</reference>
<proteinExistence type="predicted"/>
<dbReference type="Proteomes" id="UP000600449">
    <property type="component" value="Unassembled WGS sequence"/>
</dbReference>
<dbReference type="EMBL" id="BMMF01000014">
    <property type="protein sequence ID" value="GGK50101.1"/>
    <property type="molecule type" value="Genomic_DNA"/>
</dbReference>
<name>A0A917QGW0_9HYPH</name>
<sequence length="143" mass="15813">MLPTLAIAAALVCATVLIHYEILRRASWAIPRLRLRRQIRVVAVIGAVLVAHLVEITLYALAYWAMHDHAGLGRLEGALTGGFADFLYFSLTSYTTLGVGDLYPTGPMRLLSGIEALNGLVLIGWSASYTYLAMEEFWADRTW</sequence>
<organism evidence="3 4">
    <name type="scientific">Salinarimonas ramus</name>
    <dbReference type="NCBI Taxonomy" id="690164"/>
    <lineage>
        <taxon>Bacteria</taxon>
        <taxon>Pseudomonadati</taxon>
        <taxon>Pseudomonadota</taxon>
        <taxon>Alphaproteobacteria</taxon>
        <taxon>Hyphomicrobiales</taxon>
        <taxon>Salinarimonadaceae</taxon>
        <taxon>Salinarimonas</taxon>
    </lineage>
</organism>
<protein>
    <submittedName>
        <fullName evidence="3">Metal transporter</fullName>
    </submittedName>
</protein>
<dbReference type="InterPro" id="IPR013099">
    <property type="entry name" value="K_chnl_dom"/>
</dbReference>
<evidence type="ECO:0000313" key="4">
    <source>
        <dbReference type="Proteomes" id="UP000600449"/>
    </source>
</evidence>
<keyword evidence="1" id="KW-0472">Membrane</keyword>
<gene>
    <name evidence="3" type="ORF">GCM10011322_41410</name>
</gene>
<dbReference type="AlphaFoldDB" id="A0A917QGW0"/>